<comment type="caution">
    <text evidence="2">The sequence shown here is derived from an EMBL/GenBank/DDBJ whole genome shotgun (WGS) entry which is preliminary data.</text>
</comment>
<keyword evidence="1" id="KW-0732">Signal</keyword>
<dbReference type="EMBL" id="JABXBU010002231">
    <property type="protein sequence ID" value="KAF8763764.1"/>
    <property type="molecule type" value="Genomic_DNA"/>
</dbReference>
<sequence>MKVTVCFVLAALLGIASCDIVCMQFKLSHCFAVVAIRHFSNPICASNNELNDCLRTTARECGVESAPIVEEVLANYAETCKEGTEMNNMYKKHKTCVFQDAAIGNGGCLRPMLAEILTLGYPSQTREYQEKVLKAACKYSDTGNKCIDDNINKTCGAEAAKFRRDLSDPSVRLSNQACDEIQAETNEIHYALQQHDEHSVHAMAPHTQHLSAVGSQAGSLQIASTIAPSYDVILSGASISSVSSQLIYVLIATIFMKWFSPY</sequence>
<evidence type="ECO:0000313" key="3">
    <source>
        <dbReference type="Proteomes" id="UP000807504"/>
    </source>
</evidence>
<evidence type="ECO:0000256" key="1">
    <source>
        <dbReference type="SAM" id="SignalP"/>
    </source>
</evidence>
<feature type="chain" id="PRO_5035926963" evidence="1">
    <location>
        <begin position="19"/>
        <end position="262"/>
    </location>
</feature>
<dbReference type="Proteomes" id="UP000807504">
    <property type="component" value="Unassembled WGS sequence"/>
</dbReference>
<name>A0A8T0E3B6_ARGBR</name>
<evidence type="ECO:0000313" key="2">
    <source>
        <dbReference type="EMBL" id="KAF8763764.1"/>
    </source>
</evidence>
<dbReference type="PROSITE" id="PS51257">
    <property type="entry name" value="PROKAR_LIPOPROTEIN"/>
    <property type="match status" value="1"/>
</dbReference>
<keyword evidence="3" id="KW-1185">Reference proteome</keyword>
<feature type="signal peptide" evidence="1">
    <location>
        <begin position="1"/>
        <end position="18"/>
    </location>
</feature>
<dbReference type="AlphaFoldDB" id="A0A8T0E3B6"/>
<protein>
    <submittedName>
        <fullName evidence="2">Uncharacterized protein</fullName>
    </submittedName>
</protein>
<accession>A0A8T0E3B6</accession>
<gene>
    <name evidence="2" type="ORF">HNY73_021909</name>
</gene>
<organism evidence="2 3">
    <name type="scientific">Argiope bruennichi</name>
    <name type="common">Wasp spider</name>
    <name type="synonym">Aranea bruennichi</name>
    <dbReference type="NCBI Taxonomy" id="94029"/>
    <lineage>
        <taxon>Eukaryota</taxon>
        <taxon>Metazoa</taxon>
        <taxon>Ecdysozoa</taxon>
        <taxon>Arthropoda</taxon>
        <taxon>Chelicerata</taxon>
        <taxon>Arachnida</taxon>
        <taxon>Araneae</taxon>
        <taxon>Araneomorphae</taxon>
        <taxon>Entelegynae</taxon>
        <taxon>Araneoidea</taxon>
        <taxon>Araneidae</taxon>
        <taxon>Argiope</taxon>
    </lineage>
</organism>
<reference evidence="2" key="1">
    <citation type="journal article" date="2020" name="bioRxiv">
        <title>Chromosome-level reference genome of the European wasp spider Argiope bruennichi: a resource for studies on range expansion and evolutionary adaptation.</title>
        <authorList>
            <person name="Sheffer M.M."/>
            <person name="Hoppe A."/>
            <person name="Krehenwinkel H."/>
            <person name="Uhl G."/>
            <person name="Kuss A.W."/>
            <person name="Jensen L."/>
            <person name="Jensen C."/>
            <person name="Gillespie R.G."/>
            <person name="Hoff K.J."/>
            <person name="Prost S."/>
        </authorList>
    </citation>
    <scope>NUCLEOTIDE SEQUENCE</scope>
</reference>
<proteinExistence type="predicted"/>
<reference evidence="2" key="2">
    <citation type="submission" date="2020-06" db="EMBL/GenBank/DDBJ databases">
        <authorList>
            <person name="Sheffer M."/>
        </authorList>
    </citation>
    <scope>NUCLEOTIDE SEQUENCE</scope>
</reference>